<comment type="caution">
    <text evidence="2">The sequence shown here is derived from an EMBL/GenBank/DDBJ whole genome shotgun (WGS) entry which is preliminary data.</text>
</comment>
<keyword evidence="1" id="KW-0812">Transmembrane</keyword>
<gene>
    <name evidence="2" type="ORF">BUZ57_11885</name>
</gene>
<accession>A0A0A8HP50</accession>
<sequence>MFFIILLTLILACFIVIGVYQSTHWIFNIGAACIAVIIFFIDFWLKGWHNESFKIILICIIIIIFECYHFQVKMRRNQKK</sequence>
<dbReference type="KEGG" id="shu:SHYC_05485"/>
<name>A0A0A8HP50_STAHY</name>
<keyword evidence="1" id="KW-1133">Transmembrane helix</keyword>
<feature type="transmembrane region" description="Helical" evidence="1">
    <location>
        <begin position="52"/>
        <end position="71"/>
    </location>
</feature>
<dbReference type="HOGENOM" id="CLU_2588040_0_0_9"/>
<keyword evidence="1" id="KW-0472">Membrane</keyword>
<organism evidence="2 3">
    <name type="scientific">Staphylococcus hyicus</name>
    <dbReference type="NCBI Taxonomy" id="1284"/>
    <lineage>
        <taxon>Bacteria</taxon>
        <taxon>Bacillati</taxon>
        <taxon>Bacillota</taxon>
        <taxon>Bacilli</taxon>
        <taxon>Bacillales</taxon>
        <taxon>Staphylococcaceae</taxon>
        <taxon>Staphylococcus</taxon>
    </lineage>
</organism>
<protein>
    <submittedName>
        <fullName evidence="2">Uncharacterized protein</fullName>
    </submittedName>
</protein>
<reference evidence="2 3" key="1">
    <citation type="journal article" date="2016" name="Front. Microbiol.">
        <title>Comprehensive Phylogenetic Analysis of Bovine Non-aureus Staphylococci Species Based on Whole-Genome Sequencing.</title>
        <authorList>
            <person name="Naushad S."/>
            <person name="Barkema H.W."/>
            <person name="Luby C."/>
            <person name="Condas L.A."/>
            <person name="Nobrega D.B."/>
            <person name="Carson D.A."/>
            <person name="De Buck J."/>
        </authorList>
    </citation>
    <scope>NUCLEOTIDE SEQUENCE [LARGE SCALE GENOMIC DNA]</scope>
    <source>
        <strain evidence="2 3">SNUC 5959</strain>
    </source>
</reference>
<evidence type="ECO:0000313" key="2">
    <source>
        <dbReference type="EMBL" id="RIO42557.1"/>
    </source>
</evidence>
<evidence type="ECO:0000256" key="1">
    <source>
        <dbReference type="SAM" id="Phobius"/>
    </source>
</evidence>
<feature type="transmembrane region" description="Helical" evidence="1">
    <location>
        <begin position="28"/>
        <end position="45"/>
    </location>
</feature>
<dbReference type="Proteomes" id="UP000285625">
    <property type="component" value="Unassembled WGS sequence"/>
</dbReference>
<dbReference type="RefSeq" id="WP_039645094.1">
    <property type="nucleotide sequence ID" value="NZ_CP103964.1"/>
</dbReference>
<dbReference type="EMBL" id="QXVO01000066">
    <property type="protein sequence ID" value="RIO42557.1"/>
    <property type="molecule type" value="Genomic_DNA"/>
</dbReference>
<evidence type="ECO:0000313" key="3">
    <source>
        <dbReference type="Proteomes" id="UP000285625"/>
    </source>
</evidence>
<proteinExistence type="predicted"/>
<dbReference type="AlphaFoldDB" id="A0A0A8HP50"/>